<name>A0ABT8A037_9PROT</name>
<dbReference type="EMBL" id="JAUFPN010000015">
    <property type="protein sequence ID" value="MDN3563085.1"/>
    <property type="molecule type" value="Genomic_DNA"/>
</dbReference>
<gene>
    <name evidence="2" type="ORF">QWZ14_01675</name>
</gene>
<accession>A0ABT8A037</accession>
<reference evidence="3" key="1">
    <citation type="journal article" date="2019" name="Int. J. Syst. Evol. Microbiol.">
        <title>The Global Catalogue of Microorganisms (GCM) 10K type strain sequencing project: providing services to taxonomists for standard genome sequencing and annotation.</title>
        <authorList>
            <consortium name="The Broad Institute Genomics Platform"/>
            <consortium name="The Broad Institute Genome Sequencing Center for Infectious Disease"/>
            <person name="Wu L."/>
            <person name="Ma J."/>
        </authorList>
    </citation>
    <scope>NUCLEOTIDE SEQUENCE [LARGE SCALE GENOMIC DNA]</scope>
    <source>
        <strain evidence="3">CECT 7131</strain>
    </source>
</reference>
<evidence type="ECO:0000313" key="2">
    <source>
        <dbReference type="EMBL" id="MDN3563085.1"/>
    </source>
</evidence>
<organism evidence="2 3">
    <name type="scientific">Paeniroseomonas aquatica</name>
    <dbReference type="NCBI Taxonomy" id="373043"/>
    <lineage>
        <taxon>Bacteria</taxon>
        <taxon>Pseudomonadati</taxon>
        <taxon>Pseudomonadota</taxon>
        <taxon>Alphaproteobacteria</taxon>
        <taxon>Acetobacterales</taxon>
        <taxon>Acetobacteraceae</taxon>
        <taxon>Paeniroseomonas</taxon>
    </lineage>
</organism>
<proteinExistence type="predicted"/>
<sequence>MRTFLLSTVAVVVTAAALSNVSRPAHAEVADTAAIVQLMVRTIQGFTQVSNYLKGQVSALQQTTDASNVANFAVQKDLRGVVVRDEHVATPSACEALDNGQAIAVAAGQSWIVSNSISRVSDPRGEAAPNMPAYVGQANAQAANTAIHLGRYCGEGEAQDGMCTLGSRPNWDQRASTMLGALAYGDTPEDLTAANDYVTNLIQPVPPRALRTDEVRSLAGQDKQAWRRRYNAMISLARTAMNDIVAARTNTVTLTPAQREQQRAQGMTQTAKGSWMLAAELEVNRYVSGRAWARDLQRMPPAARQIEQIKLDAFRAYIDWQQFKASQTQTALLSAILADRAEAPFGRPQQALLGLATMPVPTTR</sequence>
<comment type="caution">
    <text evidence="2">The sequence shown here is derived from an EMBL/GenBank/DDBJ whole genome shotgun (WGS) entry which is preliminary data.</text>
</comment>
<keyword evidence="3" id="KW-1185">Reference proteome</keyword>
<feature type="signal peptide" evidence="1">
    <location>
        <begin position="1"/>
        <end position="27"/>
    </location>
</feature>
<feature type="chain" id="PRO_5046627325" evidence="1">
    <location>
        <begin position="28"/>
        <end position="364"/>
    </location>
</feature>
<dbReference type="Proteomes" id="UP001529369">
    <property type="component" value="Unassembled WGS sequence"/>
</dbReference>
<evidence type="ECO:0000256" key="1">
    <source>
        <dbReference type="SAM" id="SignalP"/>
    </source>
</evidence>
<keyword evidence="1" id="KW-0732">Signal</keyword>
<evidence type="ECO:0000313" key="3">
    <source>
        <dbReference type="Proteomes" id="UP001529369"/>
    </source>
</evidence>
<dbReference type="RefSeq" id="WP_290314820.1">
    <property type="nucleotide sequence ID" value="NZ_JAUFPN010000015.1"/>
</dbReference>
<protein>
    <submittedName>
        <fullName evidence="2">Uncharacterized protein</fullName>
    </submittedName>
</protein>